<feature type="signal peptide" evidence="1">
    <location>
        <begin position="1"/>
        <end position="27"/>
    </location>
</feature>
<keyword evidence="3" id="KW-1185">Reference proteome</keyword>
<dbReference type="InterPro" id="IPR013783">
    <property type="entry name" value="Ig-like_fold"/>
</dbReference>
<protein>
    <submittedName>
        <fullName evidence="4">Uncharacterized protein LOC113794666</fullName>
    </submittedName>
</protein>
<accession>A0A6P6Y7U9</accession>
<organism evidence="3 4">
    <name type="scientific">Dermatophagoides pteronyssinus</name>
    <name type="common">European house dust mite</name>
    <dbReference type="NCBI Taxonomy" id="6956"/>
    <lineage>
        <taxon>Eukaryota</taxon>
        <taxon>Metazoa</taxon>
        <taxon>Ecdysozoa</taxon>
        <taxon>Arthropoda</taxon>
        <taxon>Chelicerata</taxon>
        <taxon>Arachnida</taxon>
        <taxon>Acari</taxon>
        <taxon>Acariformes</taxon>
        <taxon>Sarcoptiformes</taxon>
        <taxon>Astigmata</taxon>
        <taxon>Psoroptidia</taxon>
        <taxon>Analgoidea</taxon>
        <taxon>Pyroglyphidae</taxon>
        <taxon>Dermatophagoidinae</taxon>
        <taxon>Dermatophagoides</taxon>
    </lineage>
</organism>
<dbReference type="PROSITE" id="PS50835">
    <property type="entry name" value="IG_LIKE"/>
    <property type="match status" value="1"/>
</dbReference>
<dbReference type="Gene3D" id="2.60.40.10">
    <property type="entry name" value="Immunoglobulins"/>
    <property type="match status" value="1"/>
</dbReference>
<dbReference type="InParanoid" id="A0A6P6Y7U9"/>
<gene>
    <name evidence="4" type="primary">LOC113794666</name>
</gene>
<evidence type="ECO:0000313" key="4">
    <source>
        <dbReference type="RefSeq" id="XP_027200594.1"/>
    </source>
</evidence>
<name>A0A6P6Y7U9_DERPT</name>
<feature type="chain" id="PRO_5027536521" evidence="1">
    <location>
        <begin position="28"/>
        <end position="165"/>
    </location>
</feature>
<dbReference type="OrthoDB" id="6516584at2759"/>
<evidence type="ECO:0000259" key="2">
    <source>
        <dbReference type="PROSITE" id="PS50835"/>
    </source>
</evidence>
<dbReference type="InterPro" id="IPR003598">
    <property type="entry name" value="Ig_sub2"/>
</dbReference>
<dbReference type="Proteomes" id="UP000515146">
    <property type="component" value="Unplaced"/>
</dbReference>
<dbReference type="KEGG" id="dpte:113794666"/>
<proteinExistence type="predicted"/>
<dbReference type="InterPro" id="IPR036179">
    <property type="entry name" value="Ig-like_dom_sf"/>
</dbReference>
<dbReference type="InterPro" id="IPR007110">
    <property type="entry name" value="Ig-like_dom"/>
</dbReference>
<dbReference type="RefSeq" id="XP_027200594.1">
    <property type="nucleotide sequence ID" value="XM_027344793.1"/>
</dbReference>
<sequence length="165" mass="18519">MKYLKMFANNVFIWFCFLLSLSSFLNAIPYPLDNQQQSIGIGTKPRLKSFNFEPNILDGQTVRVFCQLIDGSQPLSFQWLKNGQPLSSTTTSSLIQHSSSSLPYYTSSSLPSTTLTNSIDIQTFSDYSSLAIYRIDRQRDSGNYTCLVSNSYGSDQYSSLLIVQG</sequence>
<dbReference type="AlphaFoldDB" id="A0A6P6Y7U9"/>
<evidence type="ECO:0000256" key="1">
    <source>
        <dbReference type="SAM" id="SignalP"/>
    </source>
</evidence>
<reference evidence="4" key="1">
    <citation type="submission" date="2025-08" db="UniProtKB">
        <authorList>
            <consortium name="RefSeq"/>
        </authorList>
    </citation>
    <scope>IDENTIFICATION</scope>
    <source>
        <strain evidence="4">Airmid</strain>
    </source>
</reference>
<dbReference type="Pfam" id="PF13927">
    <property type="entry name" value="Ig_3"/>
    <property type="match status" value="1"/>
</dbReference>
<dbReference type="SMART" id="SM00408">
    <property type="entry name" value="IGc2"/>
    <property type="match status" value="1"/>
</dbReference>
<feature type="domain" description="Ig-like" evidence="2">
    <location>
        <begin position="45"/>
        <end position="162"/>
    </location>
</feature>
<keyword evidence="1" id="KW-0732">Signal</keyword>
<dbReference type="SUPFAM" id="SSF48726">
    <property type="entry name" value="Immunoglobulin"/>
    <property type="match status" value="1"/>
</dbReference>
<evidence type="ECO:0000313" key="3">
    <source>
        <dbReference type="Proteomes" id="UP000515146"/>
    </source>
</evidence>
<feature type="non-terminal residue" evidence="4">
    <location>
        <position position="165"/>
    </location>
</feature>